<evidence type="ECO:0000256" key="1">
    <source>
        <dbReference type="ARBA" id="ARBA00001335"/>
    </source>
</evidence>
<comment type="cofactor">
    <cofactor evidence="2">
        <name>Zn(2+)</name>
        <dbReference type="ChEBI" id="CHEBI:29105"/>
    </cofactor>
</comment>
<evidence type="ECO:0000256" key="3">
    <source>
        <dbReference type="ARBA" id="ARBA00008290"/>
    </source>
</evidence>
<keyword evidence="13" id="KW-1185">Reference proteome</keyword>
<dbReference type="EMBL" id="JAABOA010000101">
    <property type="protein sequence ID" value="KAF9585916.1"/>
    <property type="molecule type" value="Genomic_DNA"/>
</dbReference>
<evidence type="ECO:0000256" key="6">
    <source>
        <dbReference type="ARBA" id="ARBA00022670"/>
    </source>
</evidence>
<reference evidence="12" key="1">
    <citation type="journal article" date="2020" name="Fungal Divers.">
        <title>Resolving the Mortierellaceae phylogeny through synthesis of multi-gene phylogenetics and phylogenomics.</title>
        <authorList>
            <person name="Vandepol N."/>
            <person name="Liber J."/>
            <person name="Desiro A."/>
            <person name="Na H."/>
            <person name="Kennedy M."/>
            <person name="Barry K."/>
            <person name="Grigoriev I.V."/>
            <person name="Miller A.N."/>
            <person name="O'Donnell K."/>
            <person name="Stajich J.E."/>
            <person name="Bonito G."/>
        </authorList>
    </citation>
    <scope>NUCLEOTIDE SEQUENCE</scope>
    <source>
        <strain evidence="12">KOD1015</strain>
    </source>
</reference>
<feature type="non-terminal residue" evidence="12">
    <location>
        <position position="476"/>
    </location>
</feature>
<evidence type="ECO:0000313" key="12">
    <source>
        <dbReference type="EMBL" id="KAF9585916.1"/>
    </source>
</evidence>
<dbReference type="AlphaFoldDB" id="A0A9P6G317"/>
<evidence type="ECO:0000256" key="10">
    <source>
        <dbReference type="ARBA" id="ARBA00023049"/>
    </source>
</evidence>
<keyword evidence="5 11" id="KW-0031">Aminopeptidase</keyword>
<evidence type="ECO:0000256" key="9">
    <source>
        <dbReference type="ARBA" id="ARBA00022833"/>
    </source>
</evidence>
<dbReference type="InterPro" id="IPR023358">
    <property type="entry name" value="Peptidase_M18_dom2"/>
</dbReference>
<evidence type="ECO:0000256" key="2">
    <source>
        <dbReference type="ARBA" id="ARBA00001947"/>
    </source>
</evidence>
<comment type="catalytic activity">
    <reaction evidence="1">
        <text>Release of an N-terminal aspartate or glutamate from a peptide, with a preference for aspartate.</text>
        <dbReference type="EC" id="3.4.11.21"/>
    </reaction>
</comment>
<dbReference type="NCBIfam" id="NF002759">
    <property type="entry name" value="PRK02813.1"/>
    <property type="match status" value="1"/>
</dbReference>
<dbReference type="GO" id="GO:0006508">
    <property type="term" value="P:proteolysis"/>
    <property type="evidence" value="ECO:0007669"/>
    <property type="project" value="UniProtKB-KW"/>
</dbReference>
<evidence type="ECO:0000256" key="11">
    <source>
        <dbReference type="RuleBase" id="RU004386"/>
    </source>
</evidence>
<evidence type="ECO:0000256" key="5">
    <source>
        <dbReference type="ARBA" id="ARBA00022438"/>
    </source>
</evidence>
<evidence type="ECO:0000256" key="7">
    <source>
        <dbReference type="ARBA" id="ARBA00022723"/>
    </source>
</evidence>
<dbReference type="GO" id="GO:0004177">
    <property type="term" value="F:aminopeptidase activity"/>
    <property type="evidence" value="ECO:0007669"/>
    <property type="project" value="UniProtKB-KW"/>
</dbReference>
<dbReference type="SUPFAM" id="SSF53187">
    <property type="entry name" value="Zn-dependent exopeptidases"/>
    <property type="match status" value="1"/>
</dbReference>
<dbReference type="OrthoDB" id="9880441at2759"/>
<dbReference type="PANTHER" id="PTHR28570:SF3">
    <property type="entry name" value="ASPARTYL AMINOPEPTIDASE"/>
    <property type="match status" value="1"/>
</dbReference>
<organism evidence="12 13">
    <name type="scientific">Lunasporangiospora selenospora</name>
    <dbReference type="NCBI Taxonomy" id="979761"/>
    <lineage>
        <taxon>Eukaryota</taxon>
        <taxon>Fungi</taxon>
        <taxon>Fungi incertae sedis</taxon>
        <taxon>Mucoromycota</taxon>
        <taxon>Mortierellomycotina</taxon>
        <taxon>Mortierellomycetes</taxon>
        <taxon>Mortierellales</taxon>
        <taxon>Mortierellaceae</taxon>
        <taxon>Lunasporangiospora</taxon>
    </lineage>
</organism>
<dbReference type="Gene3D" id="3.40.630.10">
    <property type="entry name" value="Zn peptidases"/>
    <property type="match status" value="1"/>
</dbReference>
<evidence type="ECO:0000313" key="13">
    <source>
        <dbReference type="Proteomes" id="UP000780801"/>
    </source>
</evidence>
<keyword evidence="8 11" id="KW-0378">Hydrolase</keyword>
<dbReference type="PANTHER" id="PTHR28570">
    <property type="entry name" value="ASPARTYL AMINOPEPTIDASE"/>
    <property type="match status" value="1"/>
</dbReference>
<evidence type="ECO:0000256" key="4">
    <source>
        <dbReference type="ARBA" id="ARBA00011965"/>
    </source>
</evidence>
<keyword evidence="7 11" id="KW-0479">Metal-binding</keyword>
<dbReference type="GO" id="GO:0008237">
    <property type="term" value="F:metallopeptidase activity"/>
    <property type="evidence" value="ECO:0007669"/>
    <property type="project" value="UniProtKB-KW"/>
</dbReference>
<dbReference type="EC" id="3.4.11.21" evidence="4"/>
<keyword evidence="6 11" id="KW-0645">Protease</keyword>
<dbReference type="PRINTS" id="PR00932">
    <property type="entry name" value="AMINO1PTASE"/>
</dbReference>
<dbReference type="SUPFAM" id="SSF101821">
    <property type="entry name" value="Aminopeptidase/glucanase lid domain"/>
    <property type="match status" value="1"/>
</dbReference>
<name>A0A9P6G317_9FUNG</name>
<evidence type="ECO:0000256" key="8">
    <source>
        <dbReference type="ARBA" id="ARBA00022801"/>
    </source>
</evidence>
<comment type="similarity">
    <text evidence="3 11">Belongs to the peptidase M18 family.</text>
</comment>
<comment type="caution">
    <text evidence="12">The sequence shown here is derived from an EMBL/GenBank/DDBJ whole genome shotgun (WGS) entry which is preliminary data.</text>
</comment>
<keyword evidence="10 11" id="KW-0482">Metalloprotease</keyword>
<protein>
    <recommendedName>
        <fullName evidence="4">aspartyl aminopeptidase</fullName>
        <ecNumber evidence="4">3.4.11.21</ecNumber>
    </recommendedName>
</protein>
<dbReference type="Gene3D" id="2.30.250.10">
    <property type="entry name" value="Aminopeptidase i, Domain 2"/>
    <property type="match status" value="1"/>
</dbReference>
<dbReference type="CDD" id="cd05658">
    <property type="entry name" value="M18_DAP"/>
    <property type="match status" value="1"/>
</dbReference>
<keyword evidence="9 11" id="KW-0862">Zinc</keyword>
<dbReference type="Proteomes" id="UP000780801">
    <property type="component" value="Unassembled WGS sequence"/>
</dbReference>
<proteinExistence type="inferred from homology"/>
<dbReference type="FunFam" id="2.30.250.10:FF:000001">
    <property type="entry name" value="Aspartyl aminopeptidase 1"/>
    <property type="match status" value="1"/>
</dbReference>
<accession>A0A9P6G317</accession>
<dbReference type="InterPro" id="IPR001948">
    <property type="entry name" value="Peptidase_M18"/>
</dbReference>
<dbReference type="GO" id="GO:0000324">
    <property type="term" value="C:fungal-type vacuole"/>
    <property type="evidence" value="ECO:0007669"/>
    <property type="project" value="TreeGrafter"/>
</dbReference>
<gene>
    <name evidence="12" type="ORF">BGW38_000072</name>
</gene>
<dbReference type="GO" id="GO:0008270">
    <property type="term" value="F:zinc ion binding"/>
    <property type="evidence" value="ECO:0007669"/>
    <property type="project" value="InterPro"/>
</dbReference>
<sequence>TEIRPPPIEAQDFLTFVNQAQSPFHATEQAVIRLRRAGFEEIKEKDNWNHTLKRNGKYFFTRNKSAVIAFAVGGKYQPGNGFSAIGAHTDSPCLKVKPVSKKEKVGYLQVGVQLYGGGLWHTWFDRDLSVAGRVVIETEEGKLESRLVRIDRPILRIPTLAIHLDRSTSADGFKFNNETHLTPLISTVTKSLTGAPEKTLKPDTELNGDVPLSQKHHPILMHLLAKELDVNVDRIYDFELCLYDTQPSAIGGAYNEFIFSGRLDNLMMSYCSVEALIGSLKNETSLANDPNIRMICLFDNEEVGSQTAHGADSNLLPSTFERLSMATYDNETTSKKTQTPYLEALPKSYLISADMAHAVHPNYYEKHDDGHRPHMHKGVVVKINANQRYATTAPTTVVLREAAKKYKVPLQEFVVRNDSPCGSTIGPMLSAKLGLRTLSMHSCREVCGTEDVALAIKLFEAFFEEFPSIDARLTID</sequence>
<dbReference type="Pfam" id="PF02127">
    <property type="entry name" value="Peptidase_M18"/>
    <property type="match status" value="1"/>
</dbReference>